<name>A0ACB7W2S0_DIOAL</name>
<keyword evidence="1" id="KW-0326">Glycosidase</keyword>
<dbReference type="Proteomes" id="UP000827976">
    <property type="component" value="Chromosome 5"/>
</dbReference>
<feature type="non-terminal residue" evidence="1">
    <location>
        <position position="526"/>
    </location>
</feature>
<keyword evidence="2" id="KW-1185">Reference proteome</keyword>
<organism evidence="1 2">
    <name type="scientific">Dioscorea alata</name>
    <name type="common">Purple yam</name>
    <dbReference type="NCBI Taxonomy" id="55571"/>
    <lineage>
        <taxon>Eukaryota</taxon>
        <taxon>Viridiplantae</taxon>
        <taxon>Streptophyta</taxon>
        <taxon>Embryophyta</taxon>
        <taxon>Tracheophyta</taxon>
        <taxon>Spermatophyta</taxon>
        <taxon>Magnoliopsida</taxon>
        <taxon>Liliopsida</taxon>
        <taxon>Dioscoreales</taxon>
        <taxon>Dioscoreaceae</taxon>
        <taxon>Dioscorea</taxon>
    </lineage>
</organism>
<protein>
    <submittedName>
        <fullName evidence="1">Cellulase protein</fullName>
        <ecNumber evidence="1">3.2.1.4</ecNumber>
    </submittedName>
</protein>
<dbReference type="EC" id="3.2.1.4" evidence="1"/>
<keyword evidence="1" id="KW-0378">Hydrolase</keyword>
<comment type="caution">
    <text evidence="1">The sequence shown here is derived from an EMBL/GenBank/DDBJ whole genome shotgun (WGS) entry which is preliminary data.</text>
</comment>
<accession>A0ACB7W2S0</accession>
<proteinExistence type="predicted"/>
<sequence>MKPFLFSLIILLLFLHLPPLSSSLELFTNGRWILNESGHRVKLACVNWASHIDTMVTEGLSKQPLATITANIAALGFNCVRLTYATYMVTREEFLHLPVRQSLLNHGLKSAVDGILAHNPNVIDLTLIESFKTVIQSLEKQNIMVIIDNHVSKPMWCCSGHDGNGFFGDVYFSVAEWQQGWTIMATLFHDSPNVIAMSLRNELRGSFQDKADWHKYMISGAETIHKVNPKVLVIFSGMDFDKDLSFLDPNSVRLSFEKKLVFEVHWYGFNNADQWNNGNLNEVCSKISNSLMKNAGFLLDNGFPLFMSEFGIDQRGGNIADNRYLTCFLAFAIELDIEWAIWTLHASYYIREGIPDMEEVYSVLSYDWGSPRNVTILRILSSIQVPYIGPLPVQVPEFKMLYHPFSGRCVLRSNSGKQAVLGRCSKTEAWVNDNGVLKIQGTELCLHADGAEQPVTLGPNCGGTDSKWDVISAANMQFSSQSSGSICLDTGPNARDLVTNPCRCLQGKGQCDPESQWFKLVRSTRK</sequence>
<gene>
    <name evidence="1" type="ORF">IHE45_05G075500</name>
</gene>
<evidence type="ECO:0000313" key="1">
    <source>
        <dbReference type="EMBL" id="KAH7681725.1"/>
    </source>
</evidence>
<dbReference type="EMBL" id="CM037015">
    <property type="protein sequence ID" value="KAH7681725.1"/>
    <property type="molecule type" value="Genomic_DNA"/>
</dbReference>
<evidence type="ECO:0000313" key="2">
    <source>
        <dbReference type="Proteomes" id="UP000827976"/>
    </source>
</evidence>
<reference evidence="2" key="1">
    <citation type="journal article" date="2022" name="Nat. Commun.">
        <title>Chromosome evolution and the genetic basis of agronomically important traits in greater yam.</title>
        <authorList>
            <person name="Bredeson J.V."/>
            <person name="Lyons J.B."/>
            <person name="Oniyinde I.O."/>
            <person name="Okereke N.R."/>
            <person name="Kolade O."/>
            <person name="Nnabue I."/>
            <person name="Nwadili C.O."/>
            <person name="Hribova E."/>
            <person name="Parker M."/>
            <person name="Nwogha J."/>
            <person name="Shu S."/>
            <person name="Carlson J."/>
            <person name="Kariba R."/>
            <person name="Muthemba S."/>
            <person name="Knop K."/>
            <person name="Barton G.J."/>
            <person name="Sherwood A.V."/>
            <person name="Lopez-Montes A."/>
            <person name="Asiedu R."/>
            <person name="Jamnadass R."/>
            <person name="Muchugi A."/>
            <person name="Goodstein D."/>
            <person name="Egesi C.N."/>
            <person name="Featherston J."/>
            <person name="Asfaw A."/>
            <person name="Simpson G.G."/>
            <person name="Dolezel J."/>
            <person name="Hendre P.S."/>
            <person name="Van Deynze A."/>
            <person name="Kumar P.L."/>
            <person name="Obidiegwu J.E."/>
            <person name="Bhattacharjee R."/>
            <person name="Rokhsar D.S."/>
        </authorList>
    </citation>
    <scope>NUCLEOTIDE SEQUENCE [LARGE SCALE GENOMIC DNA]</scope>
    <source>
        <strain evidence="2">cv. TDa95/00328</strain>
    </source>
</reference>